<protein>
    <submittedName>
        <fullName evidence="2">Uncharacterized protein</fullName>
    </submittedName>
</protein>
<name>A0A2P4SFY9_BAMTH</name>
<comment type="caution">
    <text evidence="2">The sequence shown here is derived from an EMBL/GenBank/DDBJ whole genome shotgun (WGS) entry which is preliminary data.</text>
</comment>
<gene>
    <name evidence="2" type="ORF">CIB84_013209</name>
</gene>
<evidence type="ECO:0000313" key="3">
    <source>
        <dbReference type="Proteomes" id="UP000237246"/>
    </source>
</evidence>
<sequence length="23" mass="2470">MAIADPRTSLHDSPVLDPAPQTH</sequence>
<dbReference type="EMBL" id="PPHD01052365">
    <property type="protein sequence ID" value="POI23042.1"/>
    <property type="molecule type" value="Genomic_DNA"/>
</dbReference>
<keyword evidence="3" id="KW-1185">Reference proteome</keyword>
<reference evidence="2 3" key="1">
    <citation type="submission" date="2018-01" db="EMBL/GenBank/DDBJ databases">
        <title>Comparison of the Chinese Bamboo Partridge and Red Junglefowl genome sequences highlights the importance of demography in genome evolution.</title>
        <authorList>
            <person name="Tiley G.P."/>
            <person name="Kimball R.T."/>
            <person name="Braun E.L."/>
            <person name="Burleigh J.G."/>
        </authorList>
    </citation>
    <scope>NUCLEOTIDE SEQUENCE [LARGE SCALE GENOMIC DNA]</scope>
    <source>
        <strain evidence="2">RTK389</strain>
        <tissue evidence="2">Blood</tissue>
    </source>
</reference>
<feature type="region of interest" description="Disordered" evidence="1">
    <location>
        <begin position="1"/>
        <end position="23"/>
    </location>
</feature>
<organism evidence="2 3">
    <name type="scientific">Bambusicola thoracicus</name>
    <name type="common">Chinese bamboo-partridge</name>
    <name type="synonym">Perdix thoracica</name>
    <dbReference type="NCBI Taxonomy" id="9083"/>
    <lineage>
        <taxon>Eukaryota</taxon>
        <taxon>Metazoa</taxon>
        <taxon>Chordata</taxon>
        <taxon>Craniata</taxon>
        <taxon>Vertebrata</taxon>
        <taxon>Euteleostomi</taxon>
        <taxon>Archelosauria</taxon>
        <taxon>Archosauria</taxon>
        <taxon>Dinosauria</taxon>
        <taxon>Saurischia</taxon>
        <taxon>Theropoda</taxon>
        <taxon>Coelurosauria</taxon>
        <taxon>Aves</taxon>
        <taxon>Neognathae</taxon>
        <taxon>Galloanserae</taxon>
        <taxon>Galliformes</taxon>
        <taxon>Phasianidae</taxon>
        <taxon>Perdicinae</taxon>
        <taxon>Bambusicola</taxon>
    </lineage>
</organism>
<evidence type="ECO:0000256" key="1">
    <source>
        <dbReference type="SAM" id="MobiDB-lite"/>
    </source>
</evidence>
<evidence type="ECO:0000313" key="2">
    <source>
        <dbReference type="EMBL" id="POI23042.1"/>
    </source>
</evidence>
<dbReference type="Proteomes" id="UP000237246">
    <property type="component" value="Unassembled WGS sequence"/>
</dbReference>
<accession>A0A2P4SFY9</accession>
<dbReference type="AlphaFoldDB" id="A0A2P4SFY9"/>
<proteinExistence type="predicted"/>